<dbReference type="Proteomes" id="UP000651271">
    <property type="component" value="Unassembled WGS sequence"/>
</dbReference>
<gene>
    <name evidence="9" type="ORF">H8B04_15485</name>
</gene>
<reference evidence="9 10" key="1">
    <citation type="submission" date="2020-08" db="EMBL/GenBank/DDBJ databases">
        <title>Sphingobacterium sp. DN04309 isolated from aquaculture water.</title>
        <authorList>
            <person name="Zhang M."/>
        </authorList>
    </citation>
    <scope>NUCLEOTIDE SEQUENCE [LARGE SCALE GENOMIC DNA]</scope>
    <source>
        <strain evidence="9 10">DN04309</strain>
    </source>
</reference>
<evidence type="ECO:0000313" key="9">
    <source>
        <dbReference type="EMBL" id="MBD1430937.1"/>
    </source>
</evidence>
<dbReference type="Gene3D" id="2.170.130.10">
    <property type="entry name" value="TonB-dependent receptor, plug domain"/>
    <property type="match status" value="1"/>
</dbReference>
<sequence length="925" mass="104567">MKNSICLWLTLILVGVFNISFAQIVTLKGKIIGTNNKPLGYTTIRLNDGQQVTSSNGDGEFLFRLSPNLQEVTLTVLHVGKKTQKVRIEKRDFSIYREIKLEDLSLTLDEVSITPSYQNTKNSNSSIFFDKETIEATQAFSIQDVLMNLPGKSTIAPDLNKLSTLTLRGGNSSFGSGADGIFNLNNSLGIAIIMDDITINNDANMQSRSASRWGLTSATLSGVNYTDSYLGGTQSAGNYDVAYQGIDLREIPANNIESIEVIQGVASAKYGEITDGAIIINRQAGESPWALNLQLNGGSVSSSLNKGFLLTKKLGALNISTNYTYSNADPRDKIKSFNRINQSIIWTNRYFNILKNTFSADYNYRNDHRRFDPDDDAQQMSKFYNKGISLSNRSSLQTQNRFLNTINLNLNYSTSEQYSYKQYILNRGFQTIAIKDTIGIYEGFFINGNYIAEEVIVGKPISFSAKADAYAQFNLGNTYHHISYGLNYNLSNNGGKGIISDPDRPRWIMNGGGNERAYDFEQLPNAQNWGAYIENSITGKISEKSYMANIGFRGDLQNGYFTLQPRINTSLRWNQKWTSSASFGISSKAPTLAHMYPAPVFIDIELLNIYAGDLSKALYLVYTDKKTLDNDHLKPSMSSQAEIGVQYHGKILRSSFYTYYKNNWNGFETVNQPHKYTLPDYTSTVDQTTGIITYEESGKMNNYFNFYGYEMTNGAKSTSIGAEWMFNFNAIKAIKTNFSLINNIQYNTNQRSQPTRILLENNRIILPDKTSVTYVEYSPDHGSYLQVMSKINSSTHIPKIGFIVNFSADVFWKERNKSTNSIYPYAYYNSESRYFTVNENLLTNEQFLSLKRTSTDLLDEELPFVYAIINMSLAKEINKKFRINLNAYNLFNIRPEHFRISNSGTEIIKKYNRRPSFTIGTNIKF</sequence>
<evidence type="ECO:0000256" key="7">
    <source>
        <dbReference type="ARBA" id="ARBA00023237"/>
    </source>
</evidence>
<evidence type="ECO:0000313" key="10">
    <source>
        <dbReference type="Proteomes" id="UP000651271"/>
    </source>
</evidence>
<dbReference type="Gene3D" id="2.40.170.20">
    <property type="entry name" value="TonB-dependent receptor, beta-barrel domain"/>
    <property type="match status" value="1"/>
</dbReference>
<organism evidence="9 10">
    <name type="scientific">Sphingobacterium litopenaei</name>
    <dbReference type="NCBI Taxonomy" id="2763500"/>
    <lineage>
        <taxon>Bacteria</taxon>
        <taxon>Pseudomonadati</taxon>
        <taxon>Bacteroidota</taxon>
        <taxon>Sphingobacteriia</taxon>
        <taxon>Sphingobacteriales</taxon>
        <taxon>Sphingobacteriaceae</taxon>
        <taxon>Sphingobacterium</taxon>
    </lineage>
</organism>
<evidence type="ECO:0000256" key="4">
    <source>
        <dbReference type="ARBA" id="ARBA00022692"/>
    </source>
</evidence>
<dbReference type="InterPro" id="IPR036942">
    <property type="entry name" value="Beta-barrel_TonB_sf"/>
</dbReference>
<keyword evidence="2" id="KW-0813">Transport</keyword>
<dbReference type="Pfam" id="PF13715">
    <property type="entry name" value="CarbopepD_reg_2"/>
    <property type="match status" value="1"/>
</dbReference>
<evidence type="ECO:0000256" key="1">
    <source>
        <dbReference type="ARBA" id="ARBA00004571"/>
    </source>
</evidence>
<dbReference type="Pfam" id="PF07715">
    <property type="entry name" value="Plug"/>
    <property type="match status" value="1"/>
</dbReference>
<accession>A0ABR7YI00</accession>
<dbReference type="InterPro" id="IPR037066">
    <property type="entry name" value="Plug_dom_sf"/>
</dbReference>
<dbReference type="EMBL" id="JACOIJ010000045">
    <property type="protein sequence ID" value="MBD1430937.1"/>
    <property type="molecule type" value="Genomic_DNA"/>
</dbReference>
<keyword evidence="9" id="KW-0675">Receptor</keyword>
<feature type="domain" description="TonB-dependent receptor plug" evidence="8">
    <location>
        <begin position="128"/>
        <end position="272"/>
    </location>
</feature>
<dbReference type="InterPro" id="IPR008969">
    <property type="entry name" value="CarboxyPept-like_regulatory"/>
</dbReference>
<protein>
    <submittedName>
        <fullName evidence="9">TonB-dependent receptor</fullName>
    </submittedName>
</protein>
<evidence type="ECO:0000256" key="3">
    <source>
        <dbReference type="ARBA" id="ARBA00022452"/>
    </source>
</evidence>
<dbReference type="RefSeq" id="WP_190302924.1">
    <property type="nucleotide sequence ID" value="NZ_JACOIJ010000045.1"/>
</dbReference>
<keyword evidence="3" id="KW-1134">Transmembrane beta strand</keyword>
<comment type="subcellular location">
    <subcellularLocation>
        <location evidence="1">Cell outer membrane</location>
        <topology evidence="1">Multi-pass membrane protein</topology>
    </subcellularLocation>
</comment>
<dbReference type="PANTHER" id="PTHR30069">
    <property type="entry name" value="TONB-DEPENDENT OUTER MEMBRANE RECEPTOR"/>
    <property type="match status" value="1"/>
</dbReference>
<keyword evidence="4" id="KW-0812">Transmembrane</keyword>
<name>A0ABR7YI00_9SPHI</name>
<evidence type="ECO:0000256" key="2">
    <source>
        <dbReference type="ARBA" id="ARBA00022448"/>
    </source>
</evidence>
<keyword evidence="10" id="KW-1185">Reference proteome</keyword>
<dbReference type="SUPFAM" id="SSF49464">
    <property type="entry name" value="Carboxypeptidase regulatory domain-like"/>
    <property type="match status" value="1"/>
</dbReference>
<dbReference type="InterPro" id="IPR039426">
    <property type="entry name" value="TonB-dep_rcpt-like"/>
</dbReference>
<dbReference type="PANTHER" id="PTHR30069:SF29">
    <property type="entry name" value="HEMOGLOBIN AND HEMOGLOBIN-HAPTOGLOBIN-BINDING PROTEIN 1-RELATED"/>
    <property type="match status" value="1"/>
</dbReference>
<dbReference type="SUPFAM" id="SSF56935">
    <property type="entry name" value="Porins"/>
    <property type="match status" value="1"/>
</dbReference>
<keyword evidence="6" id="KW-0472">Membrane</keyword>
<comment type="caution">
    <text evidence="9">The sequence shown here is derived from an EMBL/GenBank/DDBJ whole genome shotgun (WGS) entry which is preliminary data.</text>
</comment>
<keyword evidence="7" id="KW-0998">Cell outer membrane</keyword>
<evidence type="ECO:0000256" key="6">
    <source>
        <dbReference type="ARBA" id="ARBA00023136"/>
    </source>
</evidence>
<dbReference type="InterPro" id="IPR012910">
    <property type="entry name" value="Plug_dom"/>
</dbReference>
<proteinExistence type="predicted"/>
<keyword evidence="5" id="KW-0732">Signal</keyword>
<evidence type="ECO:0000256" key="5">
    <source>
        <dbReference type="ARBA" id="ARBA00022729"/>
    </source>
</evidence>
<evidence type="ECO:0000259" key="8">
    <source>
        <dbReference type="Pfam" id="PF07715"/>
    </source>
</evidence>